<sequence>MMETTKPQHYQEWLLSAVNPEIIKLNIVSCSGSRPYDYLLISDDIPRRNDGRIRDYILKRYRHSEHGGWWCNGINLLTLELDLWGCFKPDKPRRNPDQPQKRIKYEHPPKTATGVFALQIPLALGQQIARKYGFEPNFISQNKYNWFWQWVINHPEIPIIITEGAKKAGALLSAGYVAIALPGVNSGYRVSIDQWGQNQRQLIPELEVLATAGRPFYLSFDQDIKPSTVAKVNKAQEHLGGLLAQKGADVNVVSWNSHLGKGCDDLIALHGAAAYEQAYQRALPLSLWRARRLNQLTHQPNLTLNQRFLGELTIPADERLIAIKSAKGTGKTESLIPVTTSAMRAGIRVINLSHRVQLGEALCGRMGLNYISEVRNSEEGDLFGYGLCVDSLHPHSQAQFCAEDWEGCIVILDEAEQLLWHLLNSSTCMKHRVAILRQFKALLQKASQVYIADADLSDLSIEYLSNLMGNVEPYLIVNEYKPVEESWDVYRYSKPEHLLEAVVAEIEAGGKPFICCSAQKEKSLWGTQNLEGKLLAKFPQLRILRIDSQSVSDPTHPAKGCVKELNNVLLCYDVVISSPSIETGVSVDITNHFTGVFALAQGITAPNSVRQSLARVREPVPRHVYAAPMGLAKVGNGGLTWRDLRAGQSREFKTNIKLLKAADLTGLEESLDDPSSSQIFQPESLKAWAKFACRHNASMVNYAEQVFAGLLEEGHRIMLMGGDGADLKEELLAFRDKLYSAECHSISNARPFSCEQEYLASKEKRAKTKDERRRERHWQLRKRYGEVTPELVELDDKGCHHKLRLHYYLTLGRAHLPARDAAKAKEQLEYGQGKLFSPDFNRSQLGSKIGALEILGIPQLLGDRDSKFTNADEELLLLHSRVTAPLTSWQLRQLGLGSYKPSDSPMKVFKGLLRHLHITPVRVGRESRGERHWIYQLSIPERDNLFALWLERDEASARSSLAMSPPNPSQSGKYIKETLYLDNTSEDDASEEKGKAREVISQLDAAAPEALRGLVERCVRSQWWSEVRDIVWVSVTVFVRQVIDELDFEERYGF</sequence>
<dbReference type="PANTHER" id="PTHR34985:SF1">
    <property type="entry name" value="SLR0554 PROTEIN"/>
    <property type="match status" value="1"/>
</dbReference>
<dbReference type="InterPro" id="IPR024385">
    <property type="entry name" value="DUF3854"/>
</dbReference>
<accession>A0A6B3N820</accession>
<protein>
    <submittedName>
        <fullName evidence="2">DUF3854 domain-containing protein</fullName>
    </submittedName>
</protein>
<dbReference type="PANTHER" id="PTHR34985">
    <property type="entry name" value="SLR0554 PROTEIN"/>
    <property type="match status" value="1"/>
</dbReference>
<dbReference type="Pfam" id="PF12965">
    <property type="entry name" value="DUF3854"/>
    <property type="match status" value="1"/>
</dbReference>
<organism evidence="2">
    <name type="scientific">Symploca sp. SIO1C4</name>
    <dbReference type="NCBI Taxonomy" id="2607765"/>
    <lineage>
        <taxon>Bacteria</taxon>
        <taxon>Bacillati</taxon>
        <taxon>Cyanobacteriota</taxon>
        <taxon>Cyanophyceae</taxon>
        <taxon>Coleofasciculales</taxon>
        <taxon>Coleofasciculaceae</taxon>
        <taxon>Symploca</taxon>
    </lineage>
</organism>
<dbReference type="EMBL" id="JAAHFQ010000339">
    <property type="protein sequence ID" value="NER29269.1"/>
    <property type="molecule type" value="Genomic_DNA"/>
</dbReference>
<gene>
    <name evidence="2" type="ORF">F6J89_16990</name>
</gene>
<name>A0A6B3N820_9CYAN</name>
<dbReference type="NCBIfam" id="NF042913">
    <property type="entry name" value="CyRepA1"/>
    <property type="match status" value="1"/>
</dbReference>
<evidence type="ECO:0000259" key="1">
    <source>
        <dbReference type="Pfam" id="PF12965"/>
    </source>
</evidence>
<dbReference type="AlphaFoldDB" id="A0A6B3N820"/>
<feature type="domain" description="DUF3854" evidence="1">
    <location>
        <begin position="147"/>
        <end position="273"/>
    </location>
</feature>
<reference evidence="2" key="1">
    <citation type="submission" date="2019-11" db="EMBL/GenBank/DDBJ databases">
        <title>Genomic insights into an expanded diversity of filamentous marine cyanobacteria reveals the extraordinary biosynthetic potential of Moorea and Okeania.</title>
        <authorList>
            <person name="Ferreira Leao T."/>
            <person name="Wang M."/>
            <person name="Moss N."/>
            <person name="Da Silva R."/>
            <person name="Sanders J."/>
            <person name="Nurk S."/>
            <person name="Gurevich A."/>
            <person name="Humphrey G."/>
            <person name="Reher R."/>
            <person name="Zhu Q."/>
            <person name="Belda-Ferre P."/>
            <person name="Glukhov E."/>
            <person name="Rex R."/>
            <person name="Dorrestein P.C."/>
            <person name="Knight R."/>
            <person name="Pevzner P."/>
            <person name="Gerwick W.H."/>
            <person name="Gerwick L."/>
        </authorList>
    </citation>
    <scope>NUCLEOTIDE SEQUENCE</scope>
    <source>
        <strain evidence="2">SIO1C4</strain>
    </source>
</reference>
<dbReference type="InterPro" id="IPR049996">
    <property type="entry name" value="Slr7037-like"/>
</dbReference>
<comment type="caution">
    <text evidence="2">The sequence shown here is derived from an EMBL/GenBank/DDBJ whole genome shotgun (WGS) entry which is preliminary data.</text>
</comment>
<evidence type="ECO:0000313" key="2">
    <source>
        <dbReference type="EMBL" id="NER29269.1"/>
    </source>
</evidence>
<proteinExistence type="predicted"/>